<keyword evidence="1 8" id="KW-0808">Transferase</keyword>
<dbReference type="NCBIfam" id="TIGR01234">
    <property type="entry name" value="L-ribulokinase"/>
    <property type="match status" value="1"/>
</dbReference>
<dbReference type="EMBL" id="DVHU01000095">
    <property type="protein sequence ID" value="HIR93862.1"/>
    <property type="molecule type" value="Genomic_DNA"/>
</dbReference>
<keyword evidence="4" id="KW-0067">ATP-binding</keyword>
<organism evidence="11 12">
    <name type="scientific">Candidatus Egerieimonas intestinavium</name>
    <dbReference type="NCBI Taxonomy" id="2840777"/>
    <lineage>
        <taxon>Bacteria</taxon>
        <taxon>Bacillati</taxon>
        <taxon>Bacillota</taxon>
        <taxon>Clostridia</taxon>
        <taxon>Lachnospirales</taxon>
        <taxon>Lachnospiraceae</taxon>
        <taxon>Lachnospiraceae incertae sedis</taxon>
        <taxon>Candidatus Egerieimonas</taxon>
    </lineage>
</organism>
<dbReference type="GO" id="GO:0019569">
    <property type="term" value="P:L-arabinose catabolic process to D-xylulose 5-phosphate"/>
    <property type="evidence" value="ECO:0007669"/>
    <property type="project" value="InterPro"/>
</dbReference>
<sequence length="542" mass="59983">MGEKYVIGLDYGTLSCRAVLACCGTGEIIADAVRPYEHQVMDRALPDGRTELSRNWALQHPGDYLEALEVTVKGVLEQSAVSREEVIGIGVDFTSCTLLPVDRQGRPLCLKPEYESRPHAYVKLWKHHAAQYEADKINRVLAKGDYREKYKIDEKVSSELLLPKAMQILDEDPELYREADQLLEAGDWLTRTLTGSGKRSASTAGYKAWWQEGRGYPEKGFYRAFDERLENFVEEKLPGEICPVDQAVGYLNQEWARRLGLCAGIAVAPVIIDSHAGVPGSGVLEKGQMMLVVGTSSVALALSDKPYYGKGIVGTVKNAIIPGYYALESGIAAVGDALEWFVTSCVPASCHEQARKEGRNIHDFLSRRAAELKPGESPVMALDWLGGNKTPYVDGSLMGGFYGITLQTRPEELYRALIEATAFGTRRIVESMEESGTKVCEIITSGGISKKNPFFMQIYADVLGMKLRVAENIQTAALGSAIYAAVAAGREKGGYDTLAQAIRAMTRVEEPRYYPIKENQEAYSRLYEKYKEMAAFFSNWRA</sequence>
<dbReference type="PANTHER" id="PTHR43435:SF4">
    <property type="entry name" value="FGGY CARBOHYDRATE KINASE DOMAIN-CONTAINING PROTEIN"/>
    <property type="match status" value="1"/>
</dbReference>
<evidence type="ECO:0000256" key="2">
    <source>
        <dbReference type="ARBA" id="ARBA00022741"/>
    </source>
</evidence>
<comment type="pathway">
    <text evidence="8">Carbohydrate degradation; L-arabinose degradation via L-ribulose; D-xylulose 5-phosphate from L-arabinose (bacterial route): step 2/3.</text>
</comment>
<evidence type="ECO:0000256" key="4">
    <source>
        <dbReference type="ARBA" id="ARBA00022840"/>
    </source>
</evidence>
<dbReference type="InterPro" id="IPR018485">
    <property type="entry name" value="FGGY_C"/>
</dbReference>
<dbReference type="Proteomes" id="UP000886841">
    <property type="component" value="Unassembled WGS sequence"/>
</dbReference>
<dbReference type="PANTHER" id="PTHR43435">
    <property type="entry name" value="RIBULOKINASE"/>
    <property type="match status" value="1"/>
</dbReference>
<evidence type="ECO:0000259" key="9">
    <source>
        <dbReference type="Pfam" id="PF00370"/>
    </source>
</evidence>
<evidence type="ECO:0000313" key="12">
    <source>
        <dbReference type="Proteomes" id="UP000886841"/>
    </source>
</evidence>
<dbReference type="Pfam" id="PF02782">
    <property type="entry name" value="FGGY_C"/>
    <property type="match status" value="1"/>
</dbReference>
<evidence type="ECO:0000259" key="10">
    <source>
        <dbReference type="Pfam" id="PF02782"/>
    </source>
</evidence>
<proteinExistence type="inferred from homology"/>
<keyword evidence="6 8" id="KW-0119">Carbohydrate metabolism</keyword>
<evidence type="ECO:0000256" key="5">
    <source>
        <dbReference type="ARBA" id="ARBA00022935"/>
    </source>
</evidence>
<evidence type="ECO:0000256" key="1">
    <source>
        <dbReference type="ARBA" id="ARBA00022679"/>
    </source>
</evidence>
<comment type="caution">
    <text evidence="11">The sequence shown here is derived from an EMBL/GenBank/DDBJ whole genome shotgun (WGS) entry which is preliminary data.</text>
</comment>
<dbReference type="EC" id="2.7.1.16" evidence="7 8"/>
<accession>A0A9D1ELI2</accession>
<dbReference type="GO" id="GO:0005524">
    <property type="term" value="F:ATP binding"/>
    <property type="evidence" value="ECO:0007669"/>
    <property type="project" value="UniProtKB-UniRule"/>
</dbReference>
<evidence type="ECO:0000256" key="8">
    <source>
        <dbReference type="RuleBase" id="RU003455"/>
    </source>
</evidence>
<dbReference type="PIRSF" id="PIRSF000538">
    <property type="entry name" value="GlpK"/>
    <property type="match status" value="1"/>
</dbReference>
<keyword evidence="5 8" id="KW-0054">Arabinose catabolism</keyword>
<reference evidence="11" key="1">
    <citation type="submission" date="2020-10" db="EMBL/GenBank/DDBJ databases">
        <authorList>
            <person name="Gilroy R."/>
        </authorList>
    </citation>
    <scope>NUCLEOTIDE SEQUENCE</scope>
    <source>
        <strain evidence="11">ChiSxjej1B13-7041</strain>
    </source>
</reference>
<dbReference type="Gene3D" id="3.30.420.40">
    <property type="match status" value="2"/>
</dbReference>
<dbReference type="InterPro" id="IPR018484">
    <property type="entry name" value="FGGY_N"/>
</dbReference>
<dbReference type="CDD" id="cd07781">
    <property type="entry name" value="ASKHA_NBD_FGGY_L-RBK"/>
    <property type="match status" value="1"/>
</dbReference>
<dbReference type="Pfam" id="PF00370">
    <property type="entry name" value="FGGY_N"/>
    <property type="match status" value="1"/>
</dbReference>
<evidence type="ECO:0000256" key="6">
    <source>
        <dbReference type="ARBA" id="ARBA00023277"/>
    </source>
</evidence>
<dbReference type="InterPro" id="IPR000577">
    <property type="entry name" value="Carb_kinase_FGGY"/>
</dbReference>
<dbReference type="InterPro" id="IPR005929">
    <property type="entry name" value="Ribulokinase"/>
</dbReference>
<feature type="domain" description="Carbohydrate kinase FGGY N-terminal" evidence="9">
    <location>
        <begin position="5"/>
        <end position="277"/>
    </location>
</feature>
<dbReference type="AlphaFoldDB" id="A0A9D1ELI2"/>
<feature type="domain" description="Carbohydrate kinase FGGY C-terminal" evidence="10">
    <location>
        <begin position="290"/>
        <end position="488"/>
    </location>
</feature>
<dbReference type="GO" id="GO:0005737">
    <property type="term" value="C:cytoplasm"/>
    <property type="evidence" value="ECO:0007669"/>
    <property type="project" value="TreeGrafter"/>
</dbReference>
<comment type="catalytic activity">
    <reaction evidence="8">
        <text>L-ribulose + ATP = L-ribulose 5-phosphate + ADP + H(+)</text>
        <dbReference type="Rhea" id="RHEA:22072"/>
        <dbReference type="ChEBI" id="CHEBI:15378"/>
        <dbReference type="ChEBI" id="CHEBI:16880"/>
        <dbReference type="ChEBI" id="CHEBI:30616"/>
        <dbReference type="ChEBI" id="CHEBI:58226"/>
        <dbReference type="ChEBI" id="CHEBI:456216"/>
        <dbReference type="EC" id="2.7.1.16"/>
    </reaction>
</comment>
<dbReference type="InterPro" id="IPR018483">
    <property type="entry name" value="Carb_kinase_FGGY_CS"/>
</dbReference>
<dbReference type="GO" id="GO:0008741">
    <property type="term" value="F:ribulokinase activity"/>
    <property type="evidence" value="ECO:0007669"/>
    <property type="project" value="UniProtKB-UniRule"/>
</dbReference>
<evidence type="ECO:0000256" key="3">
    <source>
        <dbReference type="ARBA" id="ARBA00022777"/>
    </source>
</evidence>
<gene>
    <name evidence="11" type="ORF">IAB98_10645</name>
</gene>
<protein>
    <recommendedName>
        <fullName evidence="7 8">Ribulokinase</fullName>
        <ecNumber evidence="7 8">2.7.1.16</ecNumber>
    </recommendedName>
</protein>
<evidence type="ECO:0000313" key="11">
    <source>
        <dbReference type="EMBL" id="HIR93862.1"/>
    </source>
</evidence>
<dbReference type="SUPFAM" id="SSF53067">
    <property type="entry name" value="Actin-like ATPase domain"/>
    <property type="match status" value="2"/>
</dbReference>
<dbReference type="GO" id="GO:0019150">
    <property type="term" value="F:D-ribulokinase activity"/>
    <property type="evidence" value="ECO:0007669"/>
    <property type="project" value="TreeGrafter"/>
</dbReference>
<name>A0A9D1ELI2_9FIRM</name>
<comment type="similarity">
    <text evidence="8">Belongs to the ribulokinase family.</text>
</comment>
<evidence type="ECO:0000256" key="7">
    <source>
        <dbReference type="NCBIfam" id="TIGR01234"/>
    </source>
</evidence>
<keyword evidence="3 8" id="KW-0418">Kinase</keyword>
<dbReference type="NCBIfam" id="NF003154">
    <property type="entry name" value="PRK04123.1"/>
    <property type="match status" value="1"/>
</dbReference>
<dbReference type="InterPro" id="IPR043129">
    <property type="entry name" value="ATPase_NBD"/>
</dbReference>
<keyword evidence="2" id="KW-0547">Nucleotide-binding</keyword>
<dbReference type="PROSITE" id="PS00445">
    <property type="entry name" value="FGGY_KINASES_2"/>
    <property type="match status" value="1"/>
</dbReference>
<reference evidence="11" key="2">
    <citation type="journal article" date="2021" name="PeerJ">
        <title>Extensive microbial diversity within the chicken gut microbiome revealed by metagenomics and culture.</title>
        <authorList>
            <person name="Gilroy R."/>
            <person name="Ravi A."/>
            <person name="Getino M."/>
            <person name="Pursley I."/>
            <person name="Horton D.L."/>
            <person name="Alikhan N.F."/>
            <person name="Baker D."/>
            <person name="Gharbi K."/>
            <person name="Hall N."/>
            <person name="Watson M."/>
            <person name="Adriaenssens E.M."/>
            <person name="Foster-Nyarko E."/>
            <person name="Jarju S."/>
            <person name="Secka A."/>
            <person name="Antonio M."/>
            <person name="Oren A."/>
            <person name="Chaudhuri R.R."/>
            <person name="La Ragione R."/>
            <person name="Hildebrand F."/>
            <person name="Pallen M.J."/>
        </authorList>
    </citation>
    <scope>NUCLEOTIDE SEQUENCE</scope>
    <source>
        <strain evidence="11">ChiSxjej1B13-7041</strain>
    </source>
</reference>